<evidence type="ECO:0000313" key="1">
    <source>
        <dbReference type="EMBL" id="PJC23324.1"/>
    </source>
</evidence>
<dbReference type="Proteomes" id="UP000229756">
    <property type="component" value="Unassembled WGS sequence"/>
</dbReference>
<dbReference type="EMBL" id="PFSJ01000030">
    <property type="protein sequence ID" value="PJC23324.1"/>
    <property type="molecule type" value="Genomic_DNA"/>
</dbReference>
<name>A0A2M8EKQ5_UNCKA</name>
<evidence type="ECO:0008006" key="3">
    <source>
        <dbReference type="Google" id="ProtNLM"/>
    </source>
</evidence>
<reference evidence="2" key="1">
    <citation type="submission" date="2017-09" db="EMBL/GenBank/DDBJ databases">
        <title>Depth-based differentiation of microbial function through sediment-hosted aquifers and enrichment of novel symbionts in the deep terrestrial subsurface.</title>
        <authorList>
            <person name="Probst A.J."/>
            <person name="Ladd B."/>
            <person name="Jarett J.K."/>
            <person name="Geller-Mcgrath D.E."/>
            <person name="Sieber C.M.K."/>
            <person name="Emerson J.B."/>
            <person name="Anantharaman K."/>
            <person name="Thomas B.C."/>
            <person name="Malmstrom R."/>
            <person name="Stieglmeier M."/>
            <person name="Klingl A."/>
            <person name="Woyke T."/>
            <person name="Ryan C.M."/>
            <person name="Banfield J.F."/>
        </authorList>
    </citation>
    <scope>NUCLEOTIDE SEQUENCE [LARGE SCALE GENOMIC DNA]</scope>
</reference>
<dbReference type="AlphaFoldDB" id="A0A2M8EKQ5"/>
<gene>
    <name evidence="1" type="ORF">CO058_04130</name>
</gene>
<accession>A0A2M8EKQ5</accession>
<organism evidence="1 2">
    <name type="scientific">candidate division WWE3 bacterium CG_4_9_14_0_2_um_filter_35_11</name>
    <dbReference type="NCBI Taxonomy" id="1975077"/>
    <lineage>
        <taxon>Bacteria</taxon>
        <taxon>Katanobacteria</taxon>
    </lineage>
</organism>
<evidence type="ECO:0000313" key="2">
    <source>
        <dbReference type="Proteomes" id="UP000229756"/>
    </source>
</evidence>
<proteinExistence type="predicted"/>
<protein>
    <recommendedName>
        <fullName evidence="3">DNA damage-inducible protein D</fullName>
    </recommendedName>
</protein>
<sequence length="151" mass="17310">MIKIAVGSPKETTRQIRDYKLSRYACYLIAQNGDSSKKEIALAQTYFAIQTRRQEVFQQLAQNEKKLFVRGEIKNHNKKLFATAKQAGVNNFSRFNNAGYEGLYGMRKDQIQKKKGIGKDDVLDRAGTTELAANLFRITQTDEKIRNEDIK</sequence>
<comment type="caution">
    <text evidence="1">The sequence shown here is derived from an EMBL/GenBank/DDBJ whole genome shotgun (WGS) entry which is preliminary data.</text>
</comment>